<dbReference type="InterPro" id="IPR041168">
    <property type="entry name" value="LodA_N"/>
</dbReference>
<dbReference type="SUPFAM" id="SSF53300">
    <property type="entry name" value="vWA-like"/>
    <property type="match status" value="1"/>
</dbReference>
<dbReference type="InterPro" id="IPR036465">
    <property type="entry name" value="vWFA_dom_sf"/>
</dbReference>
<comment type="caution">
    <text evidence="2">The sequence shown here is derived from an EMBL/GenBank/DDBJ whole genome shotgun (WGS) entry which is preliminary data.</text>
</comment>
<dbReference type="Pfam" id="PF17990">
    <property type="entry name" value="LodA_N"/>
    <property type="match status" value="1"/>
</dbReference>
<dbReference type="PANTHER" id="PTHR10579:SF43">
    <property type="entry name" value="ZINC FINGER (C3HC4-TYPE RING FINGER) FAMILY PROTEIN"/>
    <property type="match status" value="1"/>
</dbReference>
<evidence type="ECO:0000259" key="1">
    <source>
        <dbReference type="PROSITE" id="PS50234"/>
    </source>
</evidence>
<organism evidence="2 3">
    <name type="scientific">Cryptosporangium arvum DSM 44712</name>
    <dbReference type="NCBI Taxonomy" id="927661"/>
    <lineage>
        <taxon>Bacteria</taxon>
        <taxon>Bacillati</taxon>
        <taxon>Actinomycetota</taxon>
        <taxon>Actinomycetes</taxon>
        <taxon>Cryptosporangiales</taxon>
        <taxon>Cryptosporangiaceae</taxon>
        <taxon>Cryptosporangium</taxon>
    </lineage>
</organism>
<dbReference type="CDD" id="cd00198">
    <property type="entry name" value="vWFA"/>
    <property type="match status" value="1"/>
</dbReference>
<dbReference type="PANTHER" id="PTHR10579">
    <property type="entry name" value="CALCIUM-ACTIVATED CHLORIDE CHANNEL REGULATOR"/>
    <property type="match status" value="1"/>
</dbReference>
<dbReference type="Proteomes" id="UP000021053">
    <property type="component" value="Unassembled WGS sequence"/>
</dbReference>
<dbReference type="InterPro" id="IPR051266">
    <property type="entry name" value="CLCR"/>
</dbReference>
<proteinExistence type="predicted"/>
<dbReference type="InterPro" id="IPR041173">
    <property type="entry name" value="LodA_C"/>
</dbReference>
<gene>
    <name evidence="2" type="ORF">CryarDRAFT_3973</name>
</gene>
<dbReference type="InterPro" id="IPR002035">
    <property type="entry name" value="VWF_A"/>
</dbReference>
<evidence type="ECO:0000313" key="3">
    <source>
        <dbReference type="Proteomes" id="UP000021053"/>
    </source>
</evidence>
<feature type="domain" description="VWFA" evidence="1">
    <location>
        <begin position="567"/>
        <end position="740"/>
    </location>
</feature>
<dbReference type="RefSeq" id="WP_051570656.1">
    <property type="nucleotide sequence ID" value="NZ_KK073874.1"/>
</dbReference>
<dbReference type="PATRIC" id="fig|927661.3.peg.3944"/>
<reference evidence="2 3" key="1">
    <citation type="submission" date="2013-07" db="EMBL/GenBank/DDBJ databases">
        <authorList>
            <consortium name="DOE Joint Genome Institute"/>
            <person name="Eisen J."/>
            <person name="Huntemann M."/>
            <person name="Han J."/>
            <person name="Chen A."/>
            <person name="Kyrpides N."/>
            <person name="Mavromatis K."/>
            <person name="Markowitz V."/>
            <person name="Palaniappan K."/>
            <person name="Ivanova N."/>
            <person name="Schaumberg A."/>
            <person name="Pati A."/>
            <person name="Liolios K."/>
            <person name="Nordberg H.P."/>
            <person name="Cantor M.N."/>
            <person name="Hua S.X."/>
            <person name="Woyke T."/>
        </authorList>
    </citation>
    <scope>NUCLEOTIDE SEQUENCE [LARGE SCALE GENOMIC DNA]</scope>
    <source>
        <strain evidence="2 3">DSM 44712</strain>
    </source>
</reference>
<dbReference type="SMART" id="SM00327">
    <property type="entry name" value="VWA"/>
    <property type="match status" value="1"/>
</dbReference>
<dbReference type="EMBL" id="JFBT01000001">
    <property type="protein sequence ID" value="EXG82772.1"/>
    <property type="molecule type" value="Genomic_DNA"/>
</dbReference>
<dbReference type="Pfam" id="PF18417">
    <property type="entry name" value="LodA_C"/>
    <property type="match status" value="1"/>
</dbReference>
<dbReference type="Pfam" id="PF13519">
    <property type="entry name" value="VWA_2"/>
    <property type="match status" value="1"/>
</dbReference>
<name>A0A010ZZY8_9ACTN</name>
<dbReference type="AlphaFoldDB" id="A0A010ZZY8"/>
<dbReference type="HOGENOM" id="CLU_295070_0_0_11"/>
<dbReference type="PROSITE" id="PS50234">
    <property type="entry name" value="VWFA"/>
    <property type="match status" value="1"/>
</dbReference>
<accession>A0A010ZZY8</accession>
<dbReference type="Gene3D" id="3.40.50.410">
    <property type="entry name" value="von Willebrand factor, type A domain"/>
    <property type="match status" value="1"/>
</dbReference>
<evidence type="ECO:0000313" key="2">
    <source>
        <dbReference type="EMBL" id="EXG82772.1"/>
    </source>
</evidence>
<protein>
    <submittedName>
        <fullName evidence="2">VWA domain protein</fullName>
    </submittedName>
</protein>
<sequence>MATTYRIHPAIGVARLGNSPDAYFVGPERPGERPSPGTFKDEQLRIKRQAARFRIFAHHDDGSTEEITSAQARIGWTVHLANRKATNPAARNDEPDADLVIDPGPRTVEGPDQRAAFDTGVIRFAGQRPATVPLGEVRTEPDGRLLVLGGSGTSASPGGNLVGSLWNPGWYDDAADGPVTATLTLPDGSTPPVEGAWVIVGPPKFAPHQDSVVSLYDRLLSRMVALNLVPAPAATSYTADIYPILQRAADVRWVQSVGRAHGWAHPVTEQRLVDRIVGRLRPAGDMPLLAGDDSALTDVQTAHVARWKSGQYAKDWNGVPAVAAEVTPDGLDRAALEACVGGAFAPGIEAGGENDQPILLSTYTAAFRLDHTTLAPGALTVGMSLPWQDDFSACGQNWWPAPRPNDVFERVGATAAVPWDREVGSGDEMVVHWHTLGFVVPQGDQQVETEHTDAPAITLLTPHLDFADVEQGLLGMIREEVLPIRFSVRTPTTLVLTAPAHPQLTAVVAEVTVDPEQDPTAEFPIAYRTGVAPSAVPTQTFTVTEPSTGRTWPISVDANTVARRPAATALVLDRSGSLTAAGRGTQLRKAAQSLANLLPDGDGVGIVGFAADAEVLQPVLPLDAATRAASLGVLTGPGLDPSGKTSVGDGVSAGQNLLEAATGFGPKALVLLTDGVENAPKPVEDVIGETTDPVHAIEIGPPNSIGVPVLGALAGNTNGTFRTSTDTALGASTMQVLAEVTGSQPVTTANGRLAPGAVRRIPFQLTEADSGIDVLLLTPTPDAVDFRLQTPIGELIEPWQAIAAPSMRFGIAGGVTWYRLALPVQQRPGRFERAGTWHVVITPGRPRTEPAPGTDRSVLRGATATRRTAMAAVPEPAYRSELERAFAVISAPVATQRAAVAPAPGLAYALRVHAWSSLSLLADVTQFEFAPRSPVELSARLTQSGRVLSTGVSVSAEITPPTGAVTRTALTGDGGFFTGNFTVTAAGSYQVRFVAQGKAANGQPFTRERLSSAAAWVGETRPPAEG</sequence>
<dbReference type="OrthoDB" id="2874181at2"/>
<keyword evidence="3" id="KW-1185">Reference proteome</keyword>